<dbReference type="InterPro" id="IPR052674">
    <property type="entry name" value="SelWTH-like"/>
</dbReference>
<comment type="caution">
    <text evidence="2">The sequence shown here is derived from an EMBL/GenBank/DDBJ whole genome shotgun (WGS) entry which is preliminary data.</text>
</comment>
<evidence type="ECO:0000313" key="2">
    <source>
        <dbReference type="EMBL" id="EWM29693.1"/>
    </source>
</evidence>
<gene>
    <name evidence="2" type="ORF">Naga_100114g7</name>
</gene>
<feature type="compositionally biased region" description="Basic residues" evidence="1">
    <location>
        <begin position="11"/>
        <end position="25"/>
    </location>
</feature>
<evidence type="ECO:0000313" key="3">
    <source>
        <dbReference type="Proteomes" id="UP000019335"/>
    </source>
</evidence>
<keyword evidence="3" id="KW-1185">Reference proteome</keyword>
<feature type="compositionally biased region" description="Low complexity" evidence="1">
    <location>
        <begin position="26"/>
        <end position="52"/>
    </location>
</feature>
<accession>W7U1L8</accession>
<dbReference type="OrthoDB" id="1933874at2759"/>
<dbReference type="GO" id="GO:0005794">
    <property type="term" value="C:Golgi apparatus"/>
    <property type="evidence" value="ECO:0007669"/>
    <property type="project" value="TreeGrafter"/>
</dbReference>
<reference evidence="2 3" key="1">
    <citation type="journal article" date="2014" name="Mol. Plant">
        <title>Chromosome Scale Genome Assembly and Transcriptome Profiling of Nannochloropsis gaditana in Nitrogen Depletion.</title>
        <authorList>
            <person name="Corteggiani Carpinelli E."/>
            <person name="Telatin A."/>
            <person name="Vitulo N."/>
            <person name="Forcato C."/>
            <person name="D'Angelo M."/>
            <person name="Schiavon R."/>
            <person name="Vezzi A."/>
            <person name="Giacometti G.M."/>
            <person name="Morosinotto T."/>
            <person name="Valle G."/>
        </authorList>
    </citation>
    <scope>NUCLEOTIDE SEQUENCE [LARGE SCALE GENOMIC DNA]</scope>
    <source>
        <strain evidence="2 3">B-31</strain>
    </source>
</reference>
<feature type="compositionally biased region" description="Low complexity" evidence="1">
    <location>
        <begin position="1"/>
        <end position="10"/>
    </location>
</feature>
<name>W7U1L8_9STRA</name>
<sequence>MVSKKASNVVKGKKKPAAKKVKKAAKTAPAAKKASLPTKKAPAAKKPVAATSSVPIKEASGSLPKEAGTNGKVSSIVVEACKQCQCFKKRAEILEQHLKVLKPELKFVLNPERPTKGVFIVRTDTGEVLWSMTGLTRPFQPLKAVDFSEAQVALPSNFQPSAPYEILDMRRRRFVEGSSVLDPLPLGEVSRILLAQQQETINYVASKSSKPKLV</sequence>
<feature type="region of interest" description="Disordered" evidence="1">
    <location>
        <begin position="1"/>
        <end position="52"/>
    </location>
</feature>
<dbReference type="PANTHER" id="PTHR33638:SF1">
    <property type="entry name" value="SELENOPROTEIN H"/>
    <property type="match status" value="1"/>
</dbReference>
<dbReference type="EMBL" id="AZIL01000121">
    <property type="protein sequence ID" value="EWM29693.1"/>
    <property type="molecule type" value="Genomic_DNA"/>
</dbReference>
<organism evidence="2 3">
    <name type="scientific">Nannochloropsis gaditana</name>
    <dbReference type="NCBI Taxonomy" id="72520"/>
    <lineage>
        <taxon>Eukaryota</taxon>
        <taxon>Sar</taxon>
        <taxon>Stramenopiles</taxon>
        <taxon>Ochrophyta</taxon>
        <taxon>Eustigmatophyceae</taxon>
        <taxon>Eustigmatales</taxon>
        <taxon>Monodopsidaceae</taxon>
        <taxon>Nannochloropsis</taxon>
    </lineage>
</organism>
<dbReference type="Proteomes" id="UP000019335">
    <property type="component" value="Chromosome 2"/>
</dbReference>
<proteinExistence type="predicted"/>
<protein>
    <submittedName>
        <fullName evidence="2">Selenium binding protein</fullName>
    </submittedName>
</protein>
<evidence type="ECO:0000256" key="1">
    <source>
        <dbReference type="SAM" id="MobiDB-lite"/>
    </source>
</evidence>
<dbReference type="AlphaFoldDB" id="W7U1L8"/>
<dbReference type="PANTHER" id="PTHR33638">
    <property type="entry name" value="SELENOPROTEIN H"/>
    <property type="match status" value="1"/>
</dbReference>